<reference evidence="3" key="1">
    <citation type="submission" date="2021-11" db="EMBL/GenBank/DDBJ databases">
        <authorList>
            <person name="Herlambang A."/>
            <person name="Guo Y."/>
            <person name="Takashima Y."/>
            <person name="Nishizawa T."/>
        </authorList>
    </citation>
    <scope>NUCLEOTIDE SEQUENCE</scope>
    <source>
        <strain evidence="3">E1425</strain>
    </source>
</reference>
<proteinExistence type="predicted"/>
<name>A0A9P3HKW7_9FUNG</name>
<evidence type="ECO:0000256" key="1">
    <source>
        <dbReference type="SAM" id="Coils"/>
    </source>
</evidence>
<keyword evidence="2" id="KW-0732">Signal</keyword>
<sequence>MLRVIIVVLSSFTSFSTQSSPTAIWMASEMVNILVLGETQSGKSTLVEALKLYADPKYNVNSSKIGSGNISKTMEVVQEAICTPIPRYSVFLKTDFDPHSKLLLPGKEAAAHEYFILNDKELYEQQLNDRKHFRQPVPLNDSIDALNLSRNFNIIDTPGLNDTSDRDEDHVSKIFSAIGAKSLNLVLVTVSRGAFTQGLKQTLRSYLDLFPQLGDIIAFVHTRVNYLDLHPGMTDFQTYMKQRTATLNDIMGRDSIPHFWIDCDFESTKPIRKCITNNTLRKILKLADGSEPVPMLYSETVNKTPKMKEIDQIIKSQVQAVMQAIESTLEFKDSEEGRLLRGVYLHATKINELQSRIELSKDLRKSYQTDELGLLFQERFDDFQKPYAMDELRLVKYEGYHQIEKQVVWTDYFYRDFSSIIGELQTNWHHNFRKMAGNYSGYYHVKLYAKKSSRFACQIDALSSEIEQMEQDLEQAILESDQQPKELLSRIQSFVDEHNQHMEVIRLATADTLHRDLFVQLLHDEAFAGPQHESSEKVARSYRRFAAKRIQHIHNVPTSPFLQTRDKDLYQVLARTPELCDAIDNEMINADIQSPLQKQMAPQSLPYEPTNTLPPSGLQRRRARVGPSNARNDHIVLPIEHSPNHPIPSPIQPTDEAEGWVKVEEVETTYDFKRTEEVKRIEEVKRTGEVKLTVEFKTTFVYEEHSVKKQAESGDQIEGMSDTMAMVIVEKET</sequence>
<dbReference type="AlphaFoldDB" id="A0A9P3HKW7"/>
<accession>A0A9P3HKW7</accession>
<dbReference type="Gene3D" id="3.40.50.300">
    <property type="entry name" value="P-loop containing nucleotide triphosphate hydrolases"/>
    <property type="match status" value="1"/>
</dbReference>
<reference evidence="3" key="2">
    <citation type="journal article" date="2022" name="Microbiol. Resour. Announc.">
        <title>Whole-Genome Sequence of Entomortierella parvispora E1425, a Mucoromycotan Fungus Associated with Burkholderiaceae-Related Endosymbiotic Bacteria.</title>
        <authorList>
            <person name="Herlambang A."/>
            <person name="Guo Y."/>
            <person name="Takashima Y."/>
            <person name="Narisawa K."/>
            <person name="Ohta H."/>
            <person name="Nishizawa T."/>
        </authorList>
    </citation>
    <scope>NUCLEOTIDE SEQUENCE</scope>
    <source>
        <strain evidence="3">E1425</strain>
    </source>
</reference>
<feature type="signal peptide" evidence="2">
    <location>
        <begin position="1"/>
        <end position="19"/>
    </location>
</feature>
<evidence type="ECO:0000256" key="2">
    <source>
        <dbReference type="SAM" id="SignalP"/>
    </source>
</evidence>
<dbReference type="OrthoDB" id="2423057at2759"/>
<feature type="coiled-coil region" evidence="1">
    <location>
        <begin position="452"/>
        <end position="479"/>
    </location>
</feature>
<feature type="chain" id="PRO_5040130148" description="G domain-containing protein" evidence="2">
    <location>
        <begin position="20"/>
        <end position="733"/>
    </location>
</feature>
<comment type="caution">
    <text evidence="3">The sequence shown here is derived from an EMBL/GenBank/DDBJ whole genome shotgun (WGS) entry which is preliminary data.</text>
</comment>
<organism evidence="3 4">
    <name type="scientific">Entomortierella parvispora</name>
    <dbReference type="NCBI Taxonomy" id="205924"/>
    <lineage>
        <taxon>Eukaryota</taxon>
        <taxon>Fungi</taxon>
        <taxon>Fungi incertae sedis</taxon>
        <taxon>Mucoromycota</taxon>
        <taxon>Mortierellomycotina</taxon>
        <taxon>Mortierellomycetes</taxon>
        <taxon>Mortierellales</taxon>
        <taxon>Mortierellaceae</taxon>
        <taxon>Entomortierella</taxon>
    </lineage>
</organism>
<protein>
    <recommendedName>
        <fullName evidence="5">G domain-containing protein</fullName>
    </recommendedName>
</protein>
<dbReference type="EMBL" id="BQFW01000014">
    <property type="protein sequence ID" value="GJJ78107.1"/>
    <property type="molecule type" value="Genomic_DNA"/>
</dbReference>
<keyword evidence="1" id="KW-0175">Coiled coil</keyword>
<evidence type="ECO:0000313" key="3">
    <source>
        <dbReference type="EMBL" id="GJJ78107.1"/>
    </source>
</evidence>
<gene>
    <name evidence="3" type="ORF">EMPS_10466</name>
</gene>
<evidence type="ECO:0008006" key="5">
    <source>
        <dbReference type="Google" id="ProtNLM"/>
    </source>
</evidence>
<dbReference type="Proteomes" id="UP000827284">
    <property type="component" value="Unassembled WGS sequence"/>
</dbReference>
<keyword evidence="4" id="KW-1185">Reference proteome</keyword>
<dbReference type="InterPro" id="IPR027417">
    <property type="entry name" value="P-loop_NTPase"/>
</dbReference>
<evidence type="ECO:0000313" key="4">
    <source>
        <dbReference type="Proteomes" id="UP000827284"/>
    </source>
</evidence>
<dbReference type="SUPFAM" id="SSF52540">
    <property type="entry name" value="P-loop containing nucleoside triphosphate hydrolases"/>
    <property type="match status" value="1"/>
</dbReference>